<protein>
    <submittedName>
        <fullName evidence="2">AAA family ATPase</fullName>
    </submittedName>
</protein>
<reference evidence="2 3" key="1">
    <citation type="submission" date="2019-11" db="EMBL/GenBank/DDBJ databases">
        <title>Using colonization assays and comparative genomics to discover symbiosis behaviors and factors in Vibrio fischeri.</title>
        <authorList>
            <person name="Bongrand C."/>
            <person name="Moriano-Gutierrez S."/>
            <person name="Arevalo P."/>
            <person name="Mcfall-Ngai M."/>
            <person name="Visick K."/>
            <person name="Polz M.F."/>
            <person name="Ruby E.G."/>
        </authorList>
    </citation>
    <scope>NUCLEOTIDE SEQUENCE [LARGE SCALE GENOMIC DNA]</scope>
    <source>
        <strain evidence="3">emors.4.1</strain>
    </source>
</reference>
<sequence length="730" mass="84060">MSVKIIEKAQKSSYHIKNLFLDPNNYRFIDLKKHEAVSDESLTDAAVQRRTRHFIEGKNCSNIKDLLVSFRSNGFLDIDVIQVKDLGNNKYLVLEGNRRVAALKSLYEDHENGLNLGHLDPSIFKSVPFQIHAEEENEKHLILMGLKHISGNKKWSTYNQAKLIYDYLLPYRSEGKEVYAKKETYLCDSLAISKTKLRTMQRVLHLIIEYQSSEYEDQFDSSAYGLFEEIIKKPSIKTWLDWDDDFYTPKNRTNLDRLFSWISITPEMVINEDGEEEYEEFEPIITKSLEIRDLSLFIDNQAALVVMENERSLAQGLMVSGTAEKQNYNLAMNKFRDSLSRLVSYQSLVSPDDLPLLLKAKEQLESILPKSSSLAIERGNFSYSFEFGVAKHFSEIVVKQYKSLSNFEVGNLSRINIFAGFNNSGKTSLIEAIYLLSMHNDIGAFLNLLKLKNKLPKLSPIWLNEAFDDQIEVSGVFNNETTTIQLNKFEEANIDKKDDYIASYKLEANIAQRSLVNTIHTFAHKPLVRENERVERLCPSAFKSPYFYDLEDILSDHAKSVVLKDQDGKTAISLIVDFLKTFDSTIEDVRLVEDSEVKRFIVESTRYSYKDLDMTSYGEGLQRIFYIALGFASSKNGIICIDEFETAIHYSLLLRFTKFIQILAEMFNVQVFLTSHSKECIDAFLLNDHSNESISGYLLERTDNDIKLKNVRGDRFKKLIETINLDIRGS</sequence>
<dbReference type="AlphaFoldDB" id="A0A844P0A0"/>
<feature type="domain" description="ATPase AAA-type core" evidence="1">
    <location>
        <begin position="415"/>
        <end position="678"/>
    </location>
</feature>
<dbReference type="PANTHER" id="PTHR43581">
    <property type="entry name" value="ATP/GTP PHOSPHATASE"/>
    <property type="match status" value="1"/>
</dbReference>
<dbReference type="InterPro" id="IPR027417">
    <property type="entry name" value="P-loop_NTPase"/>
</dbReference>
<evidence type="ECO:0000313" key="2">
    <source>
        <dbReference type="EMBL" id="MUK48770.1"/>
    </source>
</evidence>
<accession>A0A844P0A0</accession>
<gene>
    <name evidence="2" type="ORF">GNP88_06205</name>
</gene>
<dbReference type="GO" id="GO:0005524">
    <property type="term" value="F:ATP binding"/>
    <property type="evidence" value="ECO:0007669"/>
    <property type="project" value="InterPro"/>
</dbReference>
<dbReference type="Proteomes" id="UP000448038">
    <property type="component" value="Unassembled WGS sequence"/>
</dbReference>
<dbReference type="Gene3D" id="3.40.50.300">
    <property type="entry name" value="P-loop containing nucleotide triphosphate hydrolases"/>
    <property type="match status" value="1"/>
</dbReference>
<dbReference type="PANTHER" id="PTHR43581:SF4">
    <property type="entry name" value="ATP_GTP PHOSPHATASE"/>
    <property type="match status" value="1"/>
</dbReference>
<name>A0A844P0A0_ALIFS</name>
<dbReference type="InterPro" id="IPR051396">
    <property type="entry name" value="Bact_Antivir_Def_Nuclease"/>
</dbReference>
<dbReference type="SUPFAM" id="SSF52540">
    <property type="entry name" value="P-loop containing nucleoside triphosphate hydrolases"/>
    <property type="match status" value="1"/>
</dbReference>
<dbReference type="Pfam" id="PF13304">
    <property type="entry name" value="AAA_21"/>
    <property type="match status" value="1"/>
</dbReference>
<evidence type="ECO:0000259" key="1">
    <source>
        <dbReference type="Pfam" id="PF13304"/>
    </source>
</evidence>
<evidence type="ECO:0000313" key="3">
    <source>
        <dbReference type="Proteomes" id="UP000448038"/>
    </source>
</evidence>
<dbReference type="GO" id="GO:0016887">
    <property type="term" value="F:ATP hydrolysis activity"/>
    <property type="evidence" value="ECO:0007669"/>
    <property type="project" value="InterPro"/>
</dbReference>
<dbReference type="InterPro" id="IPR003959">
    <property type="entry name" value="ATPase_AAA_core"/>
</dbReference>
<organism evidence="2 3">
    <name type="scientific">Aliivibrio fischeri</name>
    <name type="common">Vibrio fischeri</name>
    <dbReference type="NCBI Taxonomy" id="668"/>
    <lineage>
        <taxon>Bacteria</taxon>
        <taxon>Pseudomonadati</taxon>
        <taxon>Pseudomonadota</taxon>
        <taxon>Gammaproteobacteria</taxon>
        <taxon>Vibrionales</taxon>
        <taxon>Vibrionaceae</taxon>
        <taxon>Aliivibrio</taxon>
    </lineage>
</organism>
<dbReference type="RefSeq" id="WP_155655511.1">
    <property type="nucleotide sequence ID" value="NZ_WOBN01000010.1"/>
</dbReference>
<dbReference type="EMBL" id="WOBN01000010">
    <property type="protein sequence ID" value="MUK48770.1"/>
    <property type="molecule type" value="Genomic_DNA"/>
</dbReference>
<proteinExistence type="predicted"/>
<comment type="caution">
    <text evidence="2">The sequence shown here is derived from an EMBL/GenBank/DDBJ whole genome shotgun (WGS) entry which is preliminary data.</text>
</comment>